<name>A0A071M8F2_9BURK</name>
<gene>
    <name evidence="1" type="ORF">DT99_23455</name>
</gene>
<dbReference type="EMBL" id="JJOA01000021">
    <property type="protein sequence ID" value="KEA57087.1"/>
    <property type="molecule type" value="Genomic_DNA"/>
</dbReference>
<accession>A0A071M8F2</accession>
<dbReference type="AlphaFoldDB" id="A0A071M8F2"/>
<proteinExistence type="predicted"/>
<protein>
    <submittedName>
        <fullName evidence="1">Uncharacterized protein</fullName>
    </submittedName>
</protein>
<organism evidence="1">
    <name type="scientific">Burkholderia cenocepacia</name>
    <dbReference type="NCBI Taxonomy" id="95486"/>
    <lineage>
        <taxon>Bacteria</taxon>
        <taxon>Pseudomonadati</taxon>
        <taxon>Pseudomonadota</taxon>
        <taxon>Betaproteobacteria</taxon>
        <taxon>Burkholderiales</taxon>
        <taxon>Burkholderiaceae</taxon>
        <taxon>Burkholderia</taxon>
        <taxon>Burkholderia cepacia complex</taxon>
    </lineage>
</organism>
<sequence>MPPVVHLIRVAICKTKDLAAILFAKIPNSIFNSLLNEVGLILAVIAEDLSRKESQLRCKAVWQQISHRTIQGETSNTSTMSVLVRCWLARLYKVARFPNRRHQQWMSRRNSRIQNAYARSVIRYRVEIGQIVDVQLQRLQVKSETRRQVN</sequence>
<comment type="caution">
    <text evidence="1">The sequence shown here is derived from an EMBL/GenBank/DDBJ whole genome shotgun (WGS) entry which is preliminary data.</text>
</comment>
<evidence type="ECO:0000313" key="1">
    <source>
        <dbReference type="EMBL" id="KEA57087.1"/>
    </source>
</evidence>
<reference evidence="1" key="1">
    <citation type="submission" date="2014-04" db="EMBL/GenBank/DDBJ databases">
        <title>In planta biocontrol of soil-borne Fusarium wilt of banana through a plant endophytic bacterium, Burkholderia cenocepacia 869T2.</title>
        <authorList>
            <person name="Ho Y.-N."/>
            <person name="Chiang H.-M."/>
            <person name="Chao C.-P."/>
            <person name="Su C.-C."/>
            <person name="Hsu H.-F."/>
            <person name="Guo C.-T."/>
            <person name="Hsieh J.-L."/>
            <person name="Huang C.-C."/>
        </authorList>
    </citation>
    <scope>NUCLEOTIDE SEQUENCE [LARGE SCALE GENOMIC DNA]</scope>
    <source>
        <strain evidence="1">869T2</strain>
    </source>
</reference>